<evidence type="ECO:0000256" key="5">
    <source>
        <dbReference type="ARBA" id="ARBA00023242"/>
    </source>
</evidence>
<feature type="compositionally biased region" description="Acidic residues" evidence="7">
    <location>
        <begin position="394"/>
        <end position="442"/>
    </location>
</feature>
<dbReference type="AlphaFoldDB" id="A0A9P5Y2H0"/>
<dbReference type="OrthoDB" id="441771at2759"/>
<proteinExistence type="inferred from homology"/>
<evidence type="ECO:0000256" key="2">
    <source>
        <dbReference type="ARBA" id="ARBA00007466"/>
    </source>
</evidence>
<sequence>MAKGSQLSQLKSALAHAGITGNQQGKKRKRTISVDKDKEKKAAKLDEIHRKLNPFDVKVTKLKHDVGGRKIKGVVGKPAQAKQAGLEQRKRTLLKEYEEKDRAGGIVDRRFGENDPTMSLEERMLERFTKERQRASKGSAFNLEDDDELTHYGQSLSKLDDFDNVGLGLEDDDEEERAGQIDGDIVRQTHFGGFDDDNHDEDDNGEPARKKSKAEVMAEVMAKSKEHKLRRQIEREQEDNVRHELDMDFDSLRDLIYAPDPSSTGSNSVPLGVRPDTAVPPIGLPSIPGPQDNDYDQRVRELAFDKRSKPKDRTKTEEELALEEKEALEKAERRRRKRMLGLEESDSEDDGKSKGKRKRGGDDLEDDFDDDGADWAGLGAGLGGDAVEGKDLGDGEDESEDSEEDGEGSDEDEDEDEDDDADEGESGSGESDDDSEVEEGDHEDLVQTMKVLKKKLSKPKSSNKELPFTFPCPATHDEFLEIVDDVEDKDVPIVVQRIRALYHTSLGPDNKFKLQTLATVLIDHILYIASPPAPRFTLLSSLLPHLIALTRAYPVQSAEHFVQKLSLMNKNLKRGLSRGALDPQAKTWPGLPELSLLRIIGSIWSTSDLNHAVVSPTRVLIGAYLGLGRVRSLFDISSGLFLCTLFLQFETLSKRFVPEAVNFLVNTVLHLAPHGYKDVASLPGSFPSPDFQSDLCKPLSLKLKKRGTTIAQKADLAALLSSDQPTEQAKTDALGLTLELIGKYAEMYKGVDGFIELYEPILDILQNVHKKHLIDAHQIRIDALCDTVGRFIKFSRQARRPLLLQAHKPIPIPSYIPKFETTTSNYLRHQDPDHERNEASKLRNQYKQERKGAIRELRKDARFLAGVEQAKQKDKDRAYNDRMKRVFGSLEGERAEEKAMEREKAKDKKRSGRK</sequence>
<evidence type="ECO:0000256" key="6">
    <source>
        <dbReference type="ARBA" id="ARBA00024695"/>
    </source>
</evidence>
<keyword evidence="9" id="KW-1185">Reference proteome</keyword>
<dbReference type="InterPro" id="IPR007276">
    <property type="entry name" value="Nop14"/>
</dbReference>
<reference evidence="8" key="1">
    <citation type="submission" date="2020-11" db="EMBL/GenBank/DDBJ databases">
        <authorList>
            <consortium name="DOE Joint Genome Institute"/>
            <person name="Ahrendt S."/>
            <person name="Riley R."/>
            <person name="Andreopoulos W."/>
            <person name="Labutti K."/>
            <person name="Pangilinan J."/>
            <person name="Ruiz-Duenas F.J."/>
            <person name="Barrasa J.M."/>
            <person name="Sanchez-Garcia M."/>
            <person name="Camarero S."/>
            <person name="Miyauchi S."/>
            <person name="Serrano A."/>
            <person name="Linde D."/>
            <person name="Babiker R."/>
            <person name="Drula E."/>
            <person name="Ayuso-Fernandez I."/>
            <person name="Pacheco R."/>
            <person name="Padilla G."/>
            <person name="Ferreira P."/>
            <person name="Barriuso J."/>
            <person name="Kellner H."/>
            <person name="Castanera R."/>
            <person name="Alfaro M."/>
            <person name="Ramirez L."/>
            <person name="Pisabarro A.G."/>
            <person name="Kuo A."/>
            <person name="Tritt A."/>
            <person name="Lipzen A."/>
            <person name="He G."/>
            <person name="Yan M."/>
            <person name="Ng V."/>
            <person name="Cullen D."/>
            <person name="Martin F."/>
            <person name="Rosso M.-N."/>
            <person name="Henrissat B."/>
            <person name="Hibbett D."/>
            <person name="Martinez A.T."/>
            <person name="Grigoriev I.V."/>
        </authorList>
    </citation>
    <scope>NUCLEOTIDE SEQUENCE</scope>
    <source>
        <strain evidence="8">CBS 247.69</strain>
    </source>
</reference>
<comment type="similarity">
    <text evidence="2">Belongs to the NOP14 family.</text>
</comment>
<keyword evidence="5" id="KW-0539">Nucleus</keyword>
<feature type="region of interest" description="Disordered" evidence="7">
    <location>
        <begin position="1"/>
        <end position="40"/>
    </location>
</feature>
<evidence type="ECO:0000256" key="1">
    <source>
        <dbReference type="ARBA" id="ARBA00004604"/>
    </source>
</evidence>
<evidence type="ECO:0000313" key="8">
    <source>
        <dbReference type="EMBL" id="KAF9462063.1"/>
    </source>
</evidence>
<evidence type="ECO:0000256" key="3">
    <source>
        <dbReference type="ARBA" id="ARBA00022517"/>
    </source>
</evidence>
<feature type="compositionally biased region" description="Basic and acidic residues" evidence="7">
    <location>
        <begin position="295"/>
        <end position="332"/>
    </location>
</feature>
<dbReference type="EMBL" id="MU150276">
    <property type="protein sequence ID" value="KAF9462063.1"/>
    <property type="molecule type" value="Genomic_DNA"/>
</dbReference>
<comment type="function">
    <text evidence="6">Involved in nucleolar processing of pre-18S ribosomal RNA. Has a role in the nuclear export of 40S pre-ribosomal subunit to the cytoplasm.</text>
</comment>
<dbReference type="PANTHER" id="PTHR23183">
    <property type="entry name" value="NOP14"/>
    <property type="match status" value="1"/>
</dbReference>
<feature type="compositionally biased region" description="Basic and acidic residues" evidence="7">
    <location>
        <begin position="206"/>
        <end position="216"/>
    </location>
</feature>
<keyword evidence="3" id="KW-0690">Ribosome biogenesis</keyword>
<keyword evidence="4" id="KW-0698">rRNA processing</keyword>
<organism evidence="8 9">
    <name type="scientific">Collybia nuda</name>
    <dbReference type="NCBI Taxonomy" id="64659"/>
    <lineage>
        <taxon>Eukaryota</taxon>
        <taxon>Fungi</taxon>
        <taxon>Dikarya</taxon>
        <taxon>Basidiomycota</taxon>
        <taxon>Agaricomycotina</taxon>
        <taxon>Agaricomycetes</taxon>
        <taxon>Agaricomycetidae</taxon>
        <taxon>Agaricales</taxon>
        <taxon>Tricholomatineae</taxon>
        <taxon>Clitocybaceae</taxon>
        <taxon>Collybia</taxon>
    </lineage>
</organism>
<comment type="caution">
    <text evidence="8">The sequence shown here is derived from an EMBL/GenBank/DDBJ whole genome shotgun (WGS) entry which is preliminary data.</text>
</comment>
<feature type="region of interest" description="Disordered" evidence="7">
    <location>
        <begin position="828"/>
        <end position="850"/>
    </location>
</feature>
<accession>A0A9P5Y2H0</accession>
<dbReference type="GO" id="GO:0030692">
    <property type="term" value="C:Noc4p-Nop14p complex"/>
    <property type="evidence" value="ECO:0007669"/>
    <property type="project" value="TreeGrafter"/>
</dbReference>
<dbReference type="Proteomes" id="UP000807353">
    <property type="component" value="Unassembled WGS sequence"/>
</dbReference>
<feature type="region of interest" description="Disordered" evidence="7">
    <location>
        <begin position="886"/>
        <end position="914"/>
    </location>
</feature>
<feature type="compositionally biased region" description="Acidic residues" evidence="7">
    <location>
        <begin position="194"/>
        <end position="205"/>
    </location>
</feature>
<feature type="compositionally biased region" description="Basic and acidic residues" evidence="7">
    <location>
        <begin position="231"/>
        <end position="253"/>
    </location>
</feature>
<evidence type="ECO:0000256" key="4">
    <source>
        <dbReference type="ARBA" id="ARBA00022552"/>
    </source>
</evidence>
<name>A0A9P5Y2H0_9AGAR</name>
<comment type="subcellular location">
    <subcellularLocation>
        <location evidence="1">Nucleus</location>
        <location evidence="1">Nucleolus</location>
    </subcellularLocation>
</comment>
<gene>
    <name evidence="8" type="ORF">BDZ94DRAFT_1262332</name>
</gene>
<feature type="compositionally biased region" description="Acidic residues" evidence="7">
    <location>
        <begin position="363"/>
        <end position="373"/>
    </location>
</feature>
<protein>
    <submittedName>
        <fullName evidence="8">Nucleolar protein 14</fullName>
    </submittedName>
</protein>
<evidence type="ECO:0000313" key="9">
    <source>
        <dbReference type="Proteomes" id="UP000807353"/>
    </source>
</evidence>
<dbReference type="Pfam" id="PF04147">
    <property type="entry name" value="Nop14"/>
    <property type="match status" value="1"/>
</dbReference>
<feature type="region of interest" description="Disordered" evidence="7">
    <location>
        <begin position="161"/>
        <end position="442"/>
    </location>
</feature>
<dbReference type="GO" id="GO:0032040">
    <property type="term" value="C:small-subunit processome"/>
    <property type="evidence" value="ECO:0007669"/>
    <property type="project" value="InterPro"/>
</dbReference>
<evidence type="ECO:0000256" key="7">
    <source>
        <dbReference type="SAM" id="MobiDB-lite"/>
    </source>
</evidence>
<feature type="compositionally biased region" description="Polar residues" evidence="7">
    <location>
        <begin position="1"/>
        <end position="11"/>
    </location>
</feature>
<feature type="compositionally biased region" description="Basic and acidic residues" evidence="7">
    <location>
        <begin position="891"/>
        <end position="906"/>
    </location>
</feature>
<dbReference type="PANTHER" id="PTHR23183:SF0">
    <property type="entry name" value="NUCLEOLAR PROTEIN 14"/>
    <property type="match status" value="1"/>
</dbReference>
<dbReference type="GO" id="GO:0030490">
    <property type="term" value="P:maturation of SSU-rRNA"/>
    <property type="evidence" value="ECO:0007669"/>
    <property type="project" value="TreeGrafter"/>
</dbReference>